<keyword evidence="7 14" id="KW-0963">Cytoplasm</keyword>
<evidence type="ECO:0000256" key="4">
    <source>
        <dbReference type="ARBA" id="ARBA00006087"/>
    </source>
</evidence>
<keyword evidence="8 14" id="KW-0808">Transferase</keyword>
<feature type="binding site" evidence="14">
    <location>
        <begin position="95"/>
        <end position="102"/>
    </location>
    <ligand>
        <name>ATP</name>
        <dbReference type="ChEBI" id="CHEBI:30616"/>
    </ligand>
</feature>
<dbReference type="HAMAP" id="MF_00215">
    <property type="entry name" value="Pantothen_kinase_1"/>
    <property type="match status" value="1"/>
</dbReference>
<dbReference type="PANTHER" id="PTHR10285">
    <property type="entry name" value="URIDINE KINASE"/>
    <property type="match status" value="1"/>
</dbReference>
<keyword evidence="18" id="KW-1185">Reference proteome</keyword>
<evidence type="ECO:0000256" key="11">
    <source>
        <dbReference type="ARBA" id="ARBA00022840"/>
    </source>
</evidence>
<sequence length="316" mass="36431">MPANPSTTQDAYLEFTRHQWAALRDAVPLPLSQGELEKLKGINEDISLQEVETVYLPLSRLLNLYVYANQRRGKVVEEFLGKKPENGPYIISVAGSVAVGKSTTARLLQALLQRWPEHPKVELVTTDGFLYPLEELTKRQLLSKKGFPQSYDGKMLLDFVKDIKSGKEEVKAPIYSHLEYDRLKDRQHIIRKPDILILEGLNVLQTAHDYPDSGNRLFVSDFVDFSIYVDAHHDLLKRWYIERFNSFRNGAFADPNSYFHHYSKLSESESSKTASKIWDDINGPNLVNNIQPTRSRANLILTKGEDHYVDRVWMRR</sequence>
<evidence type="ECO:0000313" key="17">
    <source>
        <dbReference type="EMBL" id="SDK43607.1"/>
    </source>
</evidence>
<evidence type="ECO:0000256" key="7">
    <source>
        <dbReference type="ARBA" id="ARBA00022490"/>
    </source>
</evidence>
<dbReference type="InterPro" id="IPR006083">
    <property type="entry name" value="PRK/URK"/>
</dbReference>
<dbReference type="GO" id="GO:0004594">
    <property type="term" value="F:pantothenate kinase activity"/>
    <property type="evidence" value="ECO:0007669"/>
    <property type="project" value="UniProtKB-UniRule"/>
</dbReference>
<dbReference type="AlphaFoldDB" id="A0A1G9BW17"/>
<dbReference type="Proteomes" id="UP000199527">
    <property type="component" value="Unassembled WGS sequence"/>
</dbReference>
<dbReference type="GO" id="GO:0005737">
    <property type="term" value="C:cytoplasm"/>
    <property type="evidence" value="ECO:0007669"/>
    <property type="project" value="UniProtKB-SubCell"/>
</dbReference>
<evidence type="ECO:0000259" key="16">
    <source>
        <dbReference type="Pfam" id="PF00485"/>
    </source>
</evidence>
<comment type="catalytic activity">
    <reaction evidence="1 14 15">
        <text>(R)-pantothenate + ATP = (R)-4'-phosphopantothenate + ADP + H(+)</text>
        <dbReference type="Rhea" id="RHEA:16373"/>
        <dbReference type="ChEBI" id="CHEBI:10986"/>
        <dbReference type="ChEBI" id="CHEBI:15378"/>
        <dbReference type="ChEBI" id="CHEBI:29032"/>
        <dbReference type="ChEBI" id="CHEBI:30616"/>
        <dbReference type="ChEBI" id="CHEBI:456216"/>
        <dbReference type="EC" id="2.7.1.33"/>
    </reaction>
</comment>
<dbReference type="CDD" id="cd02025">
    <property type="entry name" value="PanK"/>
    <property type="match status" value="1"/>
</dbReference>
<evidence type="ECO:0000256" key="10">
    <source>
        <dbReference type="ARBA" id="ARBA00022777"/>
    </source>
</evidence>
<dbReference type="EC" id="2.7.1.33" evidence="5 14"/>
<evidence type="ECO:0000256" key="13">
    <source>
        <dbReference type="ARBA" id="ARBA00032866"/>
    </source>
</evidence>
<keyword evidence="10 14" id="KW-0418">Kinase</keyword>
<evidence type="ECO:0000313" key="18">
    <source>
        <dbReference type="Proteomes" id="UP000199527"/>
    </source>
</evidence>
<keyword evidence="9 14" id="KW-0547">Nucleotide-binding</keyword>
<evidence type="ECO:0000256" key="6">
    <source>
        <dbReference type="ARBA" id="ARBA00015080"/>
    </source>
</evidence>
<comment type="similarity">
    <text evidence="4 14 15">Belongs to the prokaryotic pantothenate kinase family.</text>
</comment>
<comment type="pathway">
    <text evidence="3 14 15">Cofactor biosynthesis; coenzyme A biosynthesis; CoA from (R)-pantothenate: step 1/5.</text>
</comment>
<proteinExistence type="inferred from homology"/>
<dbReference type="SUPFAM" id="SSF52540">
    <property type="entry name" value="P-loop containing nucleoside triphosphate hydrolases"/>
    <property type="match status" value="1"/>
</dbReference>
<dbReference type="Gene3D" id="3.40.50.300">
    <property type="entry name" value="P-loop containing nucleotide triphosphate hydrolases"/>
    <property type="match status" value="1"/>
</dbReference>
<evidence type="ECO:0000256" key="15">
    <source>
        <dbReference type="RuleBase" id="RU003530"/>
    </source>
</evidence>
<name>A0A1G9BW17_9GAMM</name>
<comment type="subcellular location">
    <subcellularLocation>
        <location evidence="2 14 15">Cytoplasm</location>
    </subcellularLocation>
</comment>
<dbReference type="EMBL" id="FNEM01000037">
    <property type="protein sequence ID" value="SDK43607.1"/>
    <property type="molecule type" value="Genomic_DNA"/>
</dbReference>
<organism evidence="17 18">
    <name type="scientific">Ferrimonas sediminum</name>
    <dbReference type="NCBI Taxonomy" id="718193"/>
    <lineage>
        <taxon>Bacteria</taxon>
        <taxon>Pseudomonadati</taxon>
        <taxon>Pseudomonadota</taxon>
        <taxon>Gammaproteobacteria</taxon>
        <taxon>Alteromonadales</taxon>
        <taxon>Ferrimonadaceae</taxon>
        <taxon>Ferrimonas</taxon>
    </lineage>
</organism>
<dbReference type="FunFam" id="3.40.50.300:FF:000242">
    <property type="entry name" value="Pantothenate kinase"/>
    <property type="match status" value="1"/>
</dbReference>
<evidence type="ECO:0000256" key="14">
    <source>
        <dbReference type="HAMAP-Rule" id="MF_00215"/>
    </source>
</evidence>
<gene>
    <name evidence="14" type="primary">coaA</name>
    <name evidence="17" type="ORF">SAMN04488540_1374</name>
</gene>
<dbReference type="OrthoDB" id="1550976at2"/>
<evidence type="ECO:0000256" key="1">
    <source>
        <dbReference type="ARBA" id="ARBA00001206"/>
    </source>
</evidence>
<evidence type="ECO:0000256" key="12">
    <source>
        <dbReference type="ARBA" id="ARBA00022993"/>
    </source>
</evidence>
<evidence type="ECO:0000256" key="3">
    <source>
        <dbReference type="ARBA" id="ARBA00005225"/>
    </source>
</evidence>
<protein>
    <recommendedName>
        <fullName evidence="6 14">Pantothenate kinase</fullName>
        <ecNumber evidence="5 14">2.7.1.33</ecNumber>
    </recommendedName>
    <alternativeName>
        <fullName evidence="13 14">Pantothenic acid kinase</fullName>
    </alternativeName>
</protein>
<dbReference type="InterPro" id="IPR004566">
    <property type="entry name" value="PanK"/>
</dbReference>
<dbReference type="UniPathway" id="UPA00241">
    <property type="reaction ID" value="UER00352"/>
</dbReference>
<accession>A0A1G9BW17</accession>
<evidence type="ECO:0000256" key="8">
    <source>
        <dbReference type="ARBA" id="ARBA00022679"/>
    </source>
</evidence>
<keyword evidence="12 14" id="KW-0173">Coenzyme A biosynthesis</keyword>
<dbReference type="Pfam" id="PF00485">
    <property type="entry name" value="PRK"/>
    <property type="match status" value="1"/>
</dbReference>
<dbReference type="InterPro" id="IPR027417">
    <property type="entry name" value="P-loop_NTPase"/>
</dbReference>
<evidence type="ECO:0000256" key="2">
    <source>
        <dbReference type="ARBA" id="ARBA00004496"/>
    </source>
</evidence>
<dbReference type="GO" id="GO:0015937">
    <property type="term" value="P:coenzyme A biosynthetic process"/>
    <property type="evidence" value="ECO:0007669"/>
    <property type="project" value="UniProtKB-UniRule"/>
</dbReference>
<dbReference type="RefSeq" id="WP_090368570.1">
    <property type="nucleotide sequence ID" value="NZ_FNEM01000037.1"/>
</dbReference>
<evidence type="ECO:0000256" key="9">
    <source>
        <dbReference type="ARBA" id="ARBA00022741"/>
    </source>
</evidence>
<dbReference type="NCBIfam" id="TIGR00554">
    <property type="entry name" value="panK_bact"/>
    <property type="match status" value="1"/>
</dbReference>
<evidence type="ECO:0000256" key="5">
    <source>
        <dbReference type="ARBA" id="ARBA00012102"/>
    </source>
</evidence>
<reference evidence="18" key="1">
    <citation type="submission" date="2016-10" db="EMBL/GenBank/DDBJ databases">
        <authorList>
            <person name="Varghese N."/>
            <person name="Submissions S."/>
        </authorList>
    </citation>
    <scope>NUCLEOTIDE SEQUENCE [LARGE SCALE GENOMIC DNA]</scope>
    <source>
        <strain evidence="18">DSM 23317</strain>
    </source>
</reference>
<feature type="domain" description="Phosphoribulokinase/uridine kinase" evidence="16">
    <location>
        <begin position="90"/>
        <end position="243"/>
    </location>
</feature>
<dbReference type="PIRSF" id="PIRSF000545">
    <property type="entry name" value="Pantothenate_kin"/>
    <property type="match status" value="1"/>
</dbReference>
<dbReference type="GO" id="GO:0005524">
    <property type="term" value="F:ATP binding"/>
    <property type="evidence" value="ECO:0007669"/>
    <property type="project" value="UniProtKB-UniRule"/>
</dbReference>
<keyword evidence="11 14" id="KW-0067">ATP-binding</keyword>